<dbReference type="SUPFAM" id="SSF46894">
    <property type="entry name" value="C-terminal effector domain of the bipartite response regulators"/>
    <property type="match status" value="1"/>
</dbReference>
<dbReference type="RefSeq" id="WP_111212502.1">
    <property type="nucleotide sequence ID" value="NZ_POTY01000015.1"/>
</dbReference>
<protein>
    <recommendedName>
        <fullName evidence="3">HTH luxR-type domain-containing protein</fullName>
    </recommendedName>
</protein>
<sequence>MPDRFAGSMDDRLTSDRPVARSRPTAPVILIGREAPLAVFDAVVKDLARGRGRPVWVEGEPGIGKTVFLAEALSRIDIVGSRLFEARNTDTVDFFPLRAFLDALRIYPTVTDSDRADIADRLWGRGAGPDSSGNAVTAAAEMLILLVDRMCASGPVVLAIDDMQWADDATLAVWGRLAEATQQMPLLLVAAARRIPRREEIDRLRRQVSAAGGVCISLEPLDDEQVDRLVRQIASAPPGAGLRALVRRAAGNPLYVRELLGALMKGERVRLADDQTLELTDGDASAPKSLTAAITAGLGYLAGPTTRVLRAAAVLGVEFRLEQLSALTAESTMALAEVIEEAISAGVLADMDEATGFRHVLIHHALYQSTPAATRHALHRQAARTLADGGEPAENVVTHIQSAPGPVDHWVLDWLIRVAPSMTMRAPQVAVELLHRVLAQADQRDPRRLVIESHLADGLFNMADYAEFHRVAVPLLIDVADPQVIGRMTWLRVYAFMLNGLHQDALELGQTALAGARLPANWRARTLALNAASLTVLGRFDESLAMARQAESEGEQAADRLAVGWALWSLARATGIAKDDSVAALEVAERGMAIVGDDPASTEVRLLFGSTQASALWNLGRLDEAMRALGQALALAERMGSPMRLAGLRTQAAEFNFLGGRWDDALPELDAVLDTVGPRNATRVMLAGIGALIAVHRGDDALLERYLAAGTELAVDTAGFSENLRAARALIEEREGRPDEALALFLALLDPDGSDTFPNLTSHRCVLITAVVRLAIDLGRRDIAEVAASACITEATQRPEPSKLAAASHCRGLVNQDATHLMAAADEYARAGRAHSRGEALEDAAEALARARDLVGARAALSDALDIYANLDAHRDIRRAQARVRRFGVRRSARGARLRASTGWEALTRSEVTVAKLAAAGRSNPAIAAELYLSRNTVQTHMSHILMKLGCRSRQEIARFVVGTDSPVGSAAGSTAGG</sequence>
<feature type="domain" description="HTH luxR-type" evidence="3">
    <location>
        <begin position="900"/>
        <end position="965"/>
    </location>
</feature>
<proteinExistence type="predicted"/>
<dbReference type="Pfam" id="PF00196">
    <property type="entry name" value="GerE"/>
    <property type="match status" value="1"/>
</dbReference>
<dbReference type="EMBL" id="POTY01000015">
    <property type="protein sequence ID" value="PZG22876.1"/>
    <property type="molecule type" value="Genomic_DNA"/>
</dbReference>
<dbReference type="Proteomes" id="UP000248924">
    <property type="component" value="Unassembled WGS sequence"/>
</dbReference>
<dbReference type="Gene3D" id="1.10.10.10">
    <property type="entry name" value="Winged helix-like DNA-binding domain superfamily/Winged helix DNA-binding domain"/>
    <property type="match status" value="1"/>
</dbReference>
<keyword evidence="2" id="KW-0067">ATP-binding</keyword>
<dbReference type="Gene3D" id="1.25.40.10">
    <property type="entry name" value="Tetratricopeptide repeat domain"/>
    <property type="match status" value="1"/>
</dbReference>
<dbReference type="InterPro" id="IPR036388">
    <property type="entry name" value="WH-like_DNA-bd_sf"/>
</dbReference>
<dbReference type="Pfam" id="PF13191">
    <property type="entry name" value="AAA_16"/>
    <property type="match status" value="1"/>
</dbReference>
<dbReference type="GO" id="GO:0003677">
    <property type="term" value="F:DNA binding"/>
    <property type="evidence" value="ECO:0007669"/>
    <property type="project" value="InterPro"/>
</dbReference>
<dbReference type="GO" id="GO:0005524">
    <property type="term" value="F:ATP binding"/>
    <property type="evidence" value="ECO:0007669"/>
    <property type="project" value="UniProtKB-KW"/>
</dbReference>
<dbReference type="PROSITE" id="PS00622">
    <property type="entry name" value="HTH_LUXR_1"/>
    <property type="match status" value="1"/>
</dbReference>
<dbReference type="SUPFAM" id="SSF52540">
    <property type="entry name" value="P-loop containing nucleoside triphosphate hydrolases"/>
    <property type="match status" value="1"/>
</dbReference>
<dbReference type="PANTHER" id="PTHR16305:SF35">
    <property type="entry name" value="TRANSCRIPTIONAL ACTIVATOR DOMAIN"/>
    <property type="match status" value="1"/>
</dbReference>
<dbReference type="GO" id="GO:0006355">
    <property type="term" value="P:regulation of DNA-templated transcription"/>
    <property type="evidence" value="ECO:0007669"/>
    <property type="project" value="InterPro"/>
</dbReference>
<dbReference type="SMART" id="SM00421">
    <property type="entry name" value="HTH_LUXR"/>
    <property type="match status" value="1"/>
</dbReference>
<dbReference type="InterPro" id="IPR011990">
    <property type="entry name" value="TPR-like_helical_dom_sf"/>
</dbReference>
<dbReference type="PRINTS" id="PR00038">
    <property type="entry name" value="HTHLUXR"/>
</dbReference>
<evidence type="ECO:0000313" key="5">
    <source>
        <dbReference type="Proteomes" id="UP000248924"/>
    </source>
</evidence>
<keyword evidence="5" id="KW-1185">Reference proteome</keyword>
<organism evidence="4 5">
    <name type="scientific">Micromonospora craterilacus</name>
    <dbReference type="NCBI Taxonomy" id="1655439"/>
    <lineage>
        <taxon>Bacteria</taxon>
        <taxon>Bacillati</taxon>
        <taxon>Actinomycetota</taxon>
        <taxon>Actinomycetes</taxon>
        <taxon>Micromonosporales</taxon>
        <taxon>Micromonosporaceae</taxon>
        <taxon>Micromonospora</taxon>
    </lineage>
</organism>
<keyword evidence="1" id="KW-0547">Nucleotide-binding</keyword>
<dbReference type="PROSITE" id="PS50043">
    <property type="entry name" value="HTH_LUXR_2"/>
    <property type="match status" value="1"/>
</dbReference>
<dbReference type="OrthoDB" id="8482304at2"/>
<dbReference type="InterPro" id="IPR000792">
    <property type="entry name" value="Tscrpt_reg_LuxR_C"/>
</dbReference>
<gene>
    <name evidence="4" type="ORF">C1I95_04595</name>
</gene>
<name>A0A2W2EEW8_9ACTN</name>
<evidence type="ECO:0000256" key="1">
    <source>
        <dbReference type="ARBA" id="ARBA00022741"/>
    </source>
</evidence>
<evidence type="ECO:0000256" key="2">
    <source>
        <dbReference type="ARBA" id="ARBA00022840"/>
    </source>
</evidence>
<dbReference type="AlphaFoldDB" id="A0A2W2EEW8"/>
<dbReference type="InterPro" id="IPR027417">
    <property type="entry name" value="P-loop_NTPase"/>
</dbReference>
<dbReference type="SUPFAM" id="SSF48452">
    <property type="entry name" value="TPR-like"/>
    <property type="match status" value="2"/>
</dbReference>
<dbReference type="PANTHER" id="PTHR16305">
    <property type="entry name" value="TESTICULAR SOLUBLE ADENYLYL CYCLASE"/>
    <property type="match status" value="1"/>
</dbReference>
<reference evidence="4 5" key="1">
    <citation type="submission" date="2018-01" db="EMBL/GenBank/DDBJ databases">
        <title>Draft genome sequence of Jishengella sp. NA12.</title>
        <authorList>
            <person name="Sahin N."/>
            <person name="Ay H."/>
            <person name="Saygin H."/>
        </authorList>
    </citation>
    <scope>NUCLEOTIDE SEQUENCE [LARGE SCALE GENOMIC DNA]</scope>
    <source>
        <strain evidence="4 5">NA12</strain>
    </source>
</reference>
<evidence type="ECO:0000313" key="4">
    <source>
        <dbReference type="EMBL" id="PZG22876.1"/>
    </source>
</evidence>
<dbReference type="InterPro" id="IPR016032">
    <property type="entry name" value="Sig_transdc_resp-reg_C-effctor"/>
</dbReference>
<dbReference type="GO" id="GO:0005737">
    <property type="term" value="C:cytoplasm"/>
    <property type="evidence" value="ECO:0007669"/>
    <property type="project" value="TreeGrafter"/>
</dbReference>
<dbReference type="GO" id="GO:0004016">
    <property type="term" value="F:adenylate cyclase activity"/>
    <property type="evidence" value="ECO:0007669"/>
    <property type="project" value="TreeGrafter"/>
</dbReference>
<evidence type="ECO:0000259" key="3">
    <source>
        <dbReference type="PROSITE" id="PS50043"/>
    </source>
</evidence>
<dbReference type="CDD" id="cd06170">
    <property type="entry name" value="LuxR_C_like"/>
    <property type="match status" value="1"/>
</dbReference>
<comment type="caution">
    <text evidence="4">The sequence shown here is derived from an EMBL/GenBank/DDBJ whole genome shotgun (WGS) entry which is preliminary data.</text>
</comment>
<dbReference type="InterPro" id="IPR041664">
    <property type="entry name" value="AAA_16"/>
</dbReference>
<accession>A0A2W2EEW8</accession>